<evidence type="ECO:0000313" key="3">
    <source>
        <dbReference type="Proteomes" id="UP000230505"/>
    </source>
</evidence>
<comment type="caution">
    <text evidence="2">The sequence shown here is derived from an EMBL/GenBank/DDBJ whole genome shotgun (WGS) entry which is preliminary data.</text>
</comment>
<accession>A0A2M7IX90</accession>
<dbReference type="Proteomes" id="UP000230505">
    <property type="component" value="Unassembled WGS sequence"/>
</dbReference>
<dbReference type="InterPro" id="IPR041301">
    <property type="entry name" value="PBECR3"/>
</dbReference>
<proteinExistence type="predicted"/>
<evidence type="ECO:0000259" key="1">
    <source>
        <dbReference type="Pfam" id="PF18812"/>
    </source>
</evidence>
<dbReference type="AlphaFoldDB" id="A0A2M7IX90"/>
<feature type="domain" description="Phage-Barnase-EndoU-ColicinE5/D-RelE like nuclease 3" evidence="1">
    <location>
        <begin position="40"/>
        <end position="129"/>
    </location>
</feature>
<protein>
    <recommendedName>
        <fullName evidence="1">Phage-Barnase-EndoU-ColicinE5/D-RelE like nuclease 3 domain-containing protein</fullName>
    </recommendedName>
</protein>
<reference evidence="3" key="1">
    <citation type="submission" date="2017-09" db="EMBL/GenBank/DDBJ databases">
        <title>Depth-based differentiation of microbial function through sediment-hosted aquifers and enrichment of novel symbionts in the deep terrestrial subsurface.</title>
        <authorList>
            <person name="Probst A.J."/>
            <person name="Ladd B."/>
            <person name="Jarett J.K."/>
            <person name="Geller-Mcgrath D.E."/>
            <person name="Sieber C.M.K."/>
            <person name="Emerson J.B."/>
            <person name="Anantharaman K."/>
            <person name="Thomas B.C."/>
            <person name="Malmstrom R."/>
            <person name="Stieglmeier M."/>
            <person name="Klingl A."/>
            <person name="Woyke T."/>
            <person name="Ryan C.M."/>
            <person name="Banfield J.F."/>
        </authorList>
    </citation>
    <scope>NUCLEOTIDE SEQUENCE [LARGE SCALE GENOMIC DNA]</scope>
</reference>
<gene>
    <name evidence="2" type="ORF">COZ78_03870</name>
</gene>
<evidence type="ECO:0000313" key="2">
    <source>
        <dbReference type="EMBL" id="PIX02785.1"/>
    </source>
</evidence>
<dbReference type="EMBL" id="PFHV01000107">
    <property type="protein sequence ID" value="PIX02785.1"/>
    <property type="molecule type" value="Genomic_DNA"/>
</dbReference>
<name>A0A2M7IX90_9BACT</name>
<dbReference type="Pfam" id="PF18812">
    <property type="entry name" value="PBECR3"/>
    <property type="match status" value="1"/>
</dbReference>
<organism evidence="2 3">
    <name type="scientific">bacterium (Candidatus Gribaldobacteria) CG_4_8_14_3_um_filter_42_11</name>
    <dbReference type="NCBI Taxonomy" id="2014267"/>
    <lineage>
        <taxon>Bacteria</taxon>
        <taxon>Candidatus Gribaldobacteria</taxon>
    </lineage>
</organism>
<sequence length="149" mass="17728">MKNKVAVKMYEKYIKGTVEKEVVVDKLYLVTILTKAVIKGLNLSEDKVYLNTRVLKHLYDRKPAEEFECIICNLHKIVHYPDFVYKNKSPKRGDFCFTKKIKDTNYFCSIERGEDRMFIVTVFRIRKGKEGYIKNYELLWSWEDDVPPS</sequence>